<sequence length="50" mass="4924">MLAALLVSSVGSRCCDGPVLSLWTACAVAASVRVGVDGAEADDVGCPRSS</sequence>
<comment type="caution">
    <text evidence="1">The sequence shown here is derived from an EMBL/GenBank/DDBJ whole genome shotgun (WGS) entry which is preliminary data.</text>
</comment>
<dbReference type="EMBL" id="QXFT01000699">
    <property type="protein sequence ID" value="KAE9337618.1"/>
    <property type="molecule type" value="Genomic_DNA"/>
</dbReference>
<evidence type="ECO:0000313" key="1">
    <source>
        <dbReference type="EMBL" id="KAE8991211.1"/>
    </source>
</evidence>
<evidence type="ECO:0000313" key="3">
    <source>
        <dbReference type="Proteomes" id="UP000429607"/>
    </source>
</evidence>
<proteinExistence type="predicted"/>
<organism evidence="1 3">
    <name type="scientific">Phytophthora rubi</name>
    <dbReference type="NCBI Taxonomy" id="129364"/>
    <lineage>
        <taxon>Eukaryota</taxon>
        <taxon>Sar</taxon>
        <taxon>Stramenopiles</taxon>
        <taxon>Oomycota</taxon>
        <taxon>Peronosporomycetes</taxon>
        <taxon>Peronosporales</taxon>
        <taxon>Peronosporaceae</taxon>
        <taxon>Phytophthora</taxon>
    </lineage>
</organism>
<evidence type="ECO:0000313" key="4">
    <source>
        <dbReference type="Proteomes" id="UP000434957"/>
    </source>
</evidence>
<dbReference type="EMBL" id="QXFV01002205">
    <property type="protein sequence ID" value="KAE8991211.1"/>
    <property type="molecule type" value="Genomic_DNA"/>
</dbReference>
<accession>A0A6A3J9J8</accession>
<reference evidence="1 3" key="1">
    <citation type="submission" date="2018-09" db="EMBL/GenBank/DDBJ databases">
        <title>Genomic investigation of the strawberry pathogen Phytophthora fragariae indicates pathogenicity is determined by transcriptional variation in three key races.</title>
        <authorList>
            <person name="Adams T.M."/>
            <person name="Armitage A.D."/>
            <person name="Sobczyk M.K."/>
            <person name="Bates H.J."/>
            <person name="Dunwell J.M."/>
            <person name="Nellist C.F."/>
            <person name="Harrison R.J."/>
        </authorList>
    </citation>
    <scope>NUCLEOTIDE SEQUENCE [LARGE SCALE GENOMIC DNA]</scope>
    <source>
        <strain evidence="1 3">SCRP249</strain>
        <strain evidence="2 4">SCRP333</strain>
    </source>
</reference>
<gene>
    <name evidence="1" type="ORF">PR001_g21291</name>
    <name evidence="2" type="ORF">PR003_g11920</name>
</gene>
<name>A0A6A3J9J8_9STRA</name>
<evidence type="ECO:0000313" key="2">
    <source>
        <dbReference type="EMBL" id="KAE9337618.1"/>
    </source>
</evidence>
<keyword evidence="4" id="KW-1185">Reference proteome</keyword>
<dbReference type="AlphaFoldDB" id="A0A6A3J9J8"/>
<dbReference type="Proteomes" id="UP000434957">
    <property type="component" value="Unassembled WGS sequence"/>
</dbReference>
<dbReference type="Proteomes" id="UP000429607">
    <property type="component" value="Unassembled WGS sequence"/>
</dbReference>
<protein>
    <submittedName>
        <fullName evidence="1">Uncharacterized protein</fullName>
    </submittedName>
</protein>